<gene>
    <name evidence="8" type="ORF">BCR43DRAFT_497972</name>
</gene>
<dbReference type="EMBL" id="MCGN01000010">
    <property type="protein sequence ID" value="ORY92214.1"/>
    <property type="molecule type" value="Genomic_DNA"/>
</dbReference>
<evidence type="ECO:0000256" key="7">
    <source>
        <dbReference type="SAM" id="Coils"/>
    </source>
</evidence>
<dbReference type="InParanoid" id="A0A1X2H345"/>
<dbReference type="STRING" id="13706.A0A1X2H345"/>
<evidence type="ECO:0000256" key="5">
    <source>
        <dbReference type="ARBA" id="ARBA00023187"/>
    </source>
</evidence>
<evidence type="ECO:0000313" key="8">
    <source>
        <dbReference type="EMBL" id="ORY92214.1"/>
    </source>
</evidence>
<reference evidence="8 9" key="1">
    <citation type="submission" date="2016-07" db="EMBL/GenBank/DDBJ databases">
        <title>Pervasive Adenine N6-methylation of Active Genes in Fungi.</title>
        <authorList>
            <consortium name="DOE Joint Genome Institute"/>
            <person name="Mondo S.J."/>
            <person name="Dannebaum R.O."/>
            <person name="Kuo R.C."/>
            <person name="Labutti K."/>
            <person name="Haridas S."/>
            <person name="Kuo A."/>
            <person name="Salamov A."/>
            <person name="Ahrendt S.R."/>
            <person name="Lipzen A."/>
            <person name="Sullivan W."/>
            <person name="Andreopoulos W.B."/>
            <person name="Clum A."/>
            <person name="Lindquist E."/>
            <person name="Daum C."/>
            <person name="Ramamoorthy G.K."/>
            <person name="Gryganskyi A."/>
            <person name="Culley D."/>
            <person name="Magnuson J.K."/>
            <person name="James T.Y."/>
            <person name="O'Malley M.A."/>
            <person name="Stajich J.E."/>
            <person name="Spatafora J.W."/>
            <person name="Visel A."/>
            <person name="Grigoriev I.V."/>
        </authorList>
    </citation>
    <scope>NUCLEOTIDE SEQUENCE [LARGE SCALE GENOMIC DNA]</scope>
    <source>
        <strain evidence="8 9">NRRL 2496</strain>
    </source>
</reference>
<dbReference type="InterPro" id="IPR008409">
    <property type="entry name" value="SPF27"/>
</dbReference>
<comment type="similarity">
    <text evidence="2">Belongs to the SPF27 family.</text>
</comment>
<evidence type="ECO:0000256" key="4">
    <source>
        <dbReference type="ARBA" id="ARBA00022728"/>
    </source>
</evidence>
<dbReference type="OMA" id="SAWQESI"/>
<dbReference type="PANTHER" id="PTHR13296:SF0">
    <property type="entry name" value="PRE-MRNA-SPLICING FACTOR SPF27"/>
    <property type="match status" value="1"/>
</dbReference>
<dbReference type="GO" id="GO:0000974">
    <property type="term" value="C:Prp19 complex"/>
    <property type="evidence" value="ECO:0007669"/>
    <property type="project" value="TreeGrafter"/>
</dbReference>
<name>A0A1X2H345_SYNRA</name>
<proteinExistence type="inferred from homology"/>
<evidence type="ECO:0000256" key="6">
    <source>
        <dbReference type="ARBA" id="ARBA00023242"/>
    </source>
</evidence>
<dbReference type="PANTHER" id="PTHR13296">
    <property type="entry name" value="BCAS2 PROTEIN"/>
    <property type="match status" value="1"/>
</dbReference>
<dbReference type="GO" id="GO:0006397">
    <property type="term" value="P:mRNA processing"/>
    <property type="evidence" value="ECO:0007669"/>
    <property type="project" value="UniProtKB-KW"/>
</dbReference>
<keyword evidence="6" id="KW-0539">Nucleus</keyword>
<accession>A0A1X2H345</accession>
<dbReference type="Pfam" id="PF05700">
    <property type="entry name" value="BCAS2"/>
    <property type="match status" value="1"/>
</dbReference>
<dbReference type="GO" id="GO:0071011">
    <property type="term" value="C:precatalytic spliceosome"/>
    <property type="evidence" value="ECO:0007669"/>
    <property type="project" value="TreeGrafter"/>
</dbReference>
<evidence type="ECO:0000256" key="3">
    <source>
        <dbReference type="ARBA" id="ARBA00022664"/>
    </source>
</evidence>
<keyword evidence="9" id="KW-1185">Reference proteome</keyword>
<evidence type="ECO:0000256" key="2">
    <source>
        <dbReference type="ARBA" id="ARBA00010788"/>
    </source>
</evidence>
<keyword evidence="4" id="KW-0747">Spliceosome</keyword>
<keyword evidence="7" id="KW-0175">Coiled coil</keyword>
<dbReference type="GO" id="GO:0071013">
    <property type="term" value="C:catalytic step 2 spliceosome"/>
    <property type="evidence" value="ECO:0007669"/>
    <property type="project" value="TreeGrafter"/>
</dbReference>
<dbReference type="OrthoDB" id="205794at2759"/>
<evidence type="ECO:0000313" key="9">
    <source>
        <dbReference type="Proteomes" id="UP000242180"/>
    </source>
</evidence>
<comment type="caution">
    <text evidence="8">The sequence shown here is derived from an EMBL/GenBank/DDBJ whole genome shotgun (WGS) entry which is preliminary data.</text>
</comment>
<dbReference type="GO" id="GO:0008380">
    <property type="term" value="P:RNA splicing"/>
    <property type="evidence" value="ECO:0007669"/>
    <property type="project" value="UniProtKB-KW"/>
</dbReference>
<keyword evidence="5" id="KW-0508">mRNA splicing</keyword>
<keyword evidence="3" id="KW-0507">mRNA processing</keyword>
<sequence length="177" mass="20662">MRRMRRKADGDRSNLPSEIELFEAHEELKAEWERTKRREPLEALDTERYQLSAPGEDDPEAWQAAVNNSKAQLEAESNRLINLELLQKYGANAWRVHNYMLEAHLKRIQAANEDMKNKILQINRERKMDQTQAAGSLRSLEDKWSDLVSQNLQVDIACTALEQEVEELQRYKASLNK</sequence>
<organism evidence="8 9">
    <name type="scientific">Syncephalastrum racemosum</name>
    <name type="common">Filamentous fungus</name>
    <dbReference type="NCBI Taxonomy" id="13706"/>
    <lineage>
        <taxon>Eukaryota</taxon>
        <taxon>Fungi</taxon>
        <taxon>Fungi incertae sedis</taxon>
        <taxon>Mucoromycota</taxon>
        <taxon>Mucoromycotina</taxon>
        <taxon>Mucoromycetes</taxon>
        <taxon>Mucorales</taxon>
        <taxon>Syncephalastraceae</taxon>
        <taxon>Syncephalastrum</taxon>
    </lineage>
</organism>
<dbReference type="Proteomes" id="UP000242180">
    <property type="component" value="Unassembled WGS sequence"/>
</dbReference>
<dbReference type="AlphaFoldDB" id="A0A1X2H345"/>
<protein>
    <submittedName>
        <fullName evidence="8">Pre-mRNA-splicing factor SPF27</fullName>
    </submittedName>
</protein>
<evidence type="ECO:0000256" key="1">
    <source>
        <dbReference type="ARBA" id="ARBA00004123"/>
    </source>
</evidence>
<comment type="subcellular location">
    <subcellularLocation>
        <location evidence="1">Nucleus</location>
    </subcellularLocation>
</comment>
<feature type="coiled-coil region" evidence="7">
    <location>
        <begin position="66"/>
        <end position="125"/>
    </location>
</feature>